<dbReference type="PANTHER" id="PTHR10763">
    <property type="entry name" value="CELL DIVISION CONTROL PROTEIN 6-RELATED"/>
    <property type="match status" value="1"/>
</dbReference>
<dbReference type="GO" id="GO:0005634">
    <property type="term" value="C:nucleus"/>
    <property type="evidence" value="ECO:0007669"/>
    <property type="project" value="TreeGrafter"/>
</dbReference>
<accession>A0A7J6WAR7</accession>
<feature type="compositionally biased region" description="Basic and acidic residues" evidence="1">
    <location>
        <begin position="362"/>
        <end position="371"/>
    </location>
</feature>
<evidence type="ECO:0000313" key="2">
    <source>
        <dbReference type="EMBL" id="KAF5194524.1"/>
    </source>
</evidence>
<name>A0A7J6WAR7_THATH</name>
<comment type="caution">
    <text evidence="2">The sequence shown here is derived from an EMBL/GenBank/DDBJ whole genome shotgun (WGS) entry which is preliminary data.</text>
</comment>
<dbReference type="AlphaFoldDB" id="A0A7J6WAR7"/>
<dbReference type="Proteomes" id="UP000554482">
    <property type="component" value="Unassembled WGS sequence"/>
</dbReference>
<protein>
    <submittedName>
        <fullName evidence="2">Cell division control protein 6-like protein</fullName>
    </submittedName>
</protein>
<feature type="region of interest" description="Disordered" evidence="1">
    <location>
        <begin position="325"/>
        <end position="371"/>
    </location>
</feature>
<dbReference type="Gene3D" id="3.40.50.300">
    <property type="entry name" value="P-loop containing nucleotide triphosphate hydrolases"/>
    <property type="match status" value="1"/>
</dbReference>
<keyword evidence="2" id="KW-0132">Cell division</keyword>
<dbReference type="SUPFAM" id="SSF52540">
    <property type="entry name" value="P-loop containing nucleoside triphosphate hydrolases"/>
    <property type="match status" value="1"/>
</dbReference>
<gene>
    <name evidence="2" type="ORF">FRX31_015890</name>
</gene>
<dbReference type="OrthoDB" id="1926878at2759"/>
<keyword evidence="2" id="KW-0131">Cell cycle</keyword>
<dbReference type="EMBL" id="JABWDY010018593">
    <property type="protein sequence ID" value="KAF5194524.1"/>
    <property type="molecule type" value="Genomic_DNA"/>
</dbReference>
<dbReference type="PANTHER" id="PTHR10763:SF26">
    <property type="entry name" value="CELL DIVISION CONTROL PROTEIN 6 HOMOLOG"/>
    <property type="match status" value="1"/>
</dbReference>
<dbReference type="GO" id="GO:0003688">
    <property type="term" value="F:DNA replication origin binding"/>
    <property type="evidence" value="ECO:0007669"/>
    <property type="project" value="TreeGrafter"/>
</dbReference>
<evidence type="ECO:0000256" key="1">
    <source>
        <dbReference type="SAM" id="MobiDB-lite"/>
    </source>
</evidence>
<organism evidence="2 3">
    <name type="scientific">Thalictrum thalictroides</name>
    <name type="common">Rue-anemone</name>
    <name type="synonym">Anemone thalictroides</name>
    <dbReference type="NCBI Taxonomy" id="46969"/>
    <lineage>
        <taxon>Eukaryota</taxon>
        <taxon>Viridiplantae</taxon>
        <taxon>Streptophyta</taxon>
        <taxon>Embryophyta</taxon>
        <taxon>Tracheophyta</taxon>
        <taxon>Spermatophyta</taxon>
        <taxon>Magnoliopsida</taxon>
        <taxon>Ranunculales</taxon>
        <taxon>Ranunculaceae</taxon>
        <taxon>Thalictroideae</taxon>
        <taxon>Thalictrum</taxon>
    </lineage>
</organism>
<sequence length="371" mass="42587">MSIVKELKEALHVSSASLAIVCREDEQKRVFEFFRTSIQEERGGSLYVCGCPGTGKTLTIDKVKQNLLDWVKEILEMYQPLKKVNHASSALQNLENLFSKKKQWSNKKMMLFHMMSLISKHWIYVSEWLEVEELEVSATMVSSSSSDASSEARFQEALLSDRAYDVVRVSMCPHFDDFEDFHSRLPVFAERVIFHELEYHIHDIFPRYPEKVNQERWDWFRVLLEREDFRPIRDICRTWWIYGTYALRICESCRVASLFAGVGLNQVEPLPEVGDDLWIYGTYALRICESCRIGSLFAGVGLNQVEPLPEVGDDDSAVEPAEVIEIPNDDPDEATPIPPENPAVVEDKGPDNCESSSEELGDERPAKRPKK</sequence>
<dbReference type="GO" id="GO:0051301">
    <property type="term" value="P:cell division"/>
    <property type="evidence" value="ECO:0007669"/>
    <property type="project" value="UniProtKB-KW"/>
</dbReference>
<reference evidence="2 3" key="1">
    <citation type="submission" date="2020-06" db="EMBL/GenBank/DDBJ databases">
        <title>Transcriptomic and genomic resources for Thalictrum thalictroides and T. hernandezii: Facilitating candidate gene discovery in an emerging model plant lineage.</title>
        <authorList>
            <person name="Arias T."/>
            <person name="Riano-Pachon D.M."/>
            <person name="Di Stilio V.S."/>
        </authorList>
    </citation>
    <scope>NUCLEOTIDE SEQUENCE [LARGE SCALE GENOMIC DNA]</scope>
    <source>
        <strain evidence="3">cv. WT478/WT964</strain>
        <tissue evidence="2">Leaves</tissue>
    </source>
</reference>
<dbReference type="GO" id="GO:0006270">
    <property type="term" value="P:DNA replication initiation"/>
    <property type="evidence" value="ECO:0007669"/>
    <property type="project" value="TreeGrafter"/>
</dbReference>
<proteinExistence type="predicted"/>
<dbReference type="InterPro" id="IPR050311">
    <property type="entry name" value="ORC1/CDC6"/>
</dbReference>
<keyword evidence="3" id="KW-1185">Reference proteome</keyword>
<dbReference type="InterPro" id="IPR027417">
    <property type="entry name" value="P-loop_NTPase"/>
</dbReference>
<dbReference type="GO" id="GO:0033314">
    <property type="term" value="P:mitotic DNA replication checkpoint signaling"/>
    <property type="evidence" value="ECO:0007669"/>
    <property type="project" value="TreeGrafter"/>
</dbReference>
<evidence type="ECO:0000313" key="3">
    <source>
        <dbReference type="Proteomes" id="UP000554482"/>
    </source>
</evidence>